<feature type="disulfide bond" evidence="7">
    <location>
        <begin position="470"/>
        <end position="487"/>
    </location>
</feature>
<keyword evidence="13" id="KW-1185">Reference proteome</keyword>
<feature type="compositionally biased region" description="Basic residues" evidence="8">
    <location>
        <begin position="681"/>
        <end position="690"/>
    </location>
</feature>
<feature type="disulfide bond" evidence="7">
    <location>
        <begin position="295"/>
        <end position="312"/>
    </location>
</feature>
<accession>A0AAV4BCY3</accession>
<dbReference type="SMART" id="SM00408">
    <property type="entry name" value="IGc2"/>
    <property type="match status" value="1"/>
</dbReference>
<dbReference type="SUPFAM" id="SSF57196">
    <property type="entry name" value="EGF/Laminin"/>
    <property type="match status" value="4"/>
</dbReference>
<dbReference type="AlphaFoldDB" id="A0AAV4BCY3"/>
<protein>
    <submittedName>
        <fullName evidence="12">Neuregulin 2b</fullName>
    </submittedName>
</protein>
<evidence type="ECO:0000256" key="1">
    <source>
        <dbReference type="ARBA" id="ARBA00004613"/>
    </source>
</evidence>
<dbReference type="PANTHER" id="PTHR10740">
    <property type="entry name" value="TRANSFORMING GROWTH FACTOR ALPHA"/>
    <property type="match status" value="1"/>
</dbReference>
<dbReference type="Gene3D" id="2.10.25.10">
    <property type="entry name" value="Laminin"/>
    <property type="match status" value="4"/>
</dbReference>
<keyword evidence="6" id="KW-0393">Immunoglobulin domain</keyword>
<feature type="disulfide bond" evidence="7">
    <location>
        <begin position="489"/>
        <end position="498"/>
    </location>
</feature>
<dbReference type="PROSITE" id="PS50835">
    <property type="entry name" value="IG_LIKE"/>
    <property type="match status" value="1"/>
</dbReference>
<keyword evidence="3 7" id="KW-0245">EGF-like domain</keyword>
<feature type="domain" description="EGF-like" evidence="10">
    <location>
        <begin position="285"/>
        <end position="324"/>
    </location>
</feature>
<feature type="disulfide bond" evidence="7">
    <location>
        <begin position="314"/>
        <end position="323"/>
    </location>
</feature>
<dbReference type="SMART" id="SM00181">
    <property type="entry name" value="EGF"/>
    <property type="match status" value="4"/>
</dbReference>
<evidence type="ECO:0000256" key="6">
    <source>
        <dbReference type="ARBA" id="ARBA00023319"/>
    </source>
</evidence>
<feature type="disulfide bond" evidence="7">
    <location>
        <begin position="563"/>
        <end position="572"/>
    </location>
</feature>
<comment type="subcellular location">
    <subcellularLocation>
        <location evidence="1">Secreted</location>
    </subcellularLocation>
</comment>
<keyword evidence="4 9" id="KW-0732">Signal</keyword>
<comment type="caution">
    <text evidence="7">Lacks conserved residue(s) required for the propagation of feature annotation.</text>
</comment>
<evidence type="ECO:0000256" key="9">
    <source>
        <dbReference type="SAM" id="SignalP"/>
    </source>
</evidence>
<dbReference type="InterPro" id="IPR013098">
    <property type="entry name" value="Ig_I-set"/>
</dbReference>
<dbReference type="InterPro" id="IPR003599">
    <property type="entry name" value="Ig_sub"/>
</dbReference>
<dbReference type="FunFam" id="2.60.40.10:FF:000032">
    <property type="entry name" value="palladin isoform X1"/>
    <property type="match status" value="1"/>
</dbReference>
<feature type="compositionally biased region" description="Polar residues" evidence="8">
    <location>
        <begin position="355"/>
        <end position="382"/>
    </location>
</feature>
<dbReference type="InterPro" id="IPR000742">
    <property type="entry name" value="EGF"/>
</dbReference>
<feature type="chain" id="PRO_5043416485" evidence="9">
    <location>
        <begin position="32"/>
        <end position="767"/>
    </location>
</feature>
<dbReference type="Proteomes" id="UP000735302">
    <property type="component" value="Unassembled WGS sequence"/>
</dbReference>
<dbReference type="PROSITE" id="PS50026">
    <property type="entry name" value="EGF_3"/>
    <property type="match status" value="4"/>
</dbReference>
<dbReference type="InterPro" id="IPR036179">
    <property type="entry name" value="Ig-like_dom_sf"/>
</dbReference>
<evidence type="ECO:0000313" key="13">
    <source>
        <dbReference type="Proteomes" id="UP000735302"/>
    </source>
</evidence>
<feature type="signal peptide" evidence="9">
    <location>
        <begin position="1"/>
        <end position="31"/>
    </location>
</feature>
<dbReference type="InterPro" id="IPR013783">
    <property type="entry name" value="Ig-like_fold"/>
</dbReference>
<dbReference type="GO" id="GO:0008284">
    <property type="term" value="P:positive regulation of cell population proliferation"/>
    <property type="evidence" value="ECO:0007669"/>
    <property type="project" value="TreeGrafter"/>
</dbReference>
<feature type="domain" description="EGF-like" evidence="10">
    <location>
        <begin position="460"/>
        <end position="499"/>
    </location>
</feature>
<dbReference type="GO" id="GO:0005576">
    <property type="term" value="C:extracellular region"/>
    <property type="evidence" value="ECO:0007669"/>
    <property type="project" value="UniProtKB-SubCell"/>
</dbReference>
<dbReference type="SMART" id="SM00409">
    <property type="entry name" value="IG"/>
    <property type="match status" value="1"/>
</dbReference>
<reference evidence="12 13" key="1">
    <citation type="journal article" date="2021" name="Elife">
        <title>Chloroplast acquisition without the gene transfer in kleptoplastic sea slugs, Plakobranchus ocellatus.</title>
        <authorList>
            <person name="Maeda T."/>
            <person name="Takahashi S."/>
            <person name="Yoshida T."/>
            <person name="Shimamura S."/>
            <person name="Takaki Y."/>
            <person name="Nagai Y."/>
            <person name="Toyoda A."/>
            <person name="Suzuki Y."/>
            <person name="Arimoto A."/>
            <person name="Ishii H."/>
            <person name="Satoh N."/>
            <person name="Nishiyama T."/>
            <person name="Hasebe M."/>
            <person name="Maruyama T."/>
            <person name="Minagawa J."/>
            <person name="Obokata J."/>
            <person name="Shigenobu S."/>
        </authorList>
    </citation>
    <scope>NUCLEOTIDE SEQUENCE [LARGE SCALE GENOMIC DNA]</scope>
</reference>
<dbReference type="PROSITE" id="PS01186">
    <property type="entry name" value="EGF_2"/>
    <property type="match status" value="3"/>
</dbReference>
<evidence type="ECO:0000256" key="4">
    <source>
        <dbReference type="ARBA" id="ARBA00022729"/>
    </source>
</evidence>
<dbReference type="EMBL" id="BLXT01004727">
    <property type="protein sequence ID" value="GFO17037.1"/>
    <property type="molecule type" value="Genomic_DNA"/>
</dbReference>
<evidence type="ECO:0000256" key="2">
    <source>
        <dbReference type="ARBA" id="ARBA00022525"/>
    </source>
</evidence>
<dbReference type="PANTHER" id="PTHR10740:SF14">
    <property type="entry name" value="EGF-LIKE DOMAIN-CONTAINING PROTEIN"/>
    <property type="match status" value="1"/>
</dbReference>
<sequence>MAPRQATKAAYGAVDLWLLVVVCLQFLAVVADECGTRFVDPKSSTVRAQVVFQGSVSSMGPASGDSQIRSANVTIDKIFKGMDVLKRIGVDANGSVMVDWFGQDENRDECVASMSVTKSDEEHIFFTRPSYQRVLQMTALPLSFAQSVKQAVEESLCDTCIQPPEITRVMCQQCARPPVIRKLNARKVKMGQKARLGCYGSGKPHPKFHWLKAGVPLTPGSAGVTIRSTKTSSVLIIRRTTSAHRGQYICRIENDIGRSEKAVDLEIAQRSAAAKPKYNVRNAPDKQECSRINVCLNGGTCYYSPSLDLSFCKCTDGYEGVKCQNEVSAPMRGRVTAGKGMTTNPGVTSEEVTHQSEILQQGTSGAPQTTSRLPQSASDSNGSLGGADTRIAAISAKRDMENDKEFMPTPGRTQSEHSAGSSKHSTETSGNHPASRRHFSNVDEEAQKIILSRLNNNQLQSSECNFEGRCLNGGTCRRVHELDVEICVCREQYTGQRCEQISEKLPLQPKLKYNIRSEKPSPQPKLKYNISNAPDRYVCSVYKCFNGGTCFFSPSLDLSVCECPDGFEGVRCQNVDSTSKTFVSTVTTATQDIRKGQINSNEKEILTVNQKRNMTSQKRTDYFDETTPKSLLVVSTIPTNITNTGQRSGDTATVATTLATPTNNIDSTESTSRKATSSQKSNRRKNKGSSRSRNNSAVGSDNSYIDDESLKLILVRLRKSRLKAGKCRSKDYCLNGGKCRYVHKLAIQVCLCRHGYAGRRCESATQA</sequence>
<evidence type="ECO:0000259" key="11">
    <source>
        <dbReference type="PROSITE" id="PS50835"/>
    </source>
</evidence>
<evidence type="ECO:0000256" key="3">
    <source>
        <dbReference type="ARBA" id="ARBA00022536"/>
    </source>
</evidence>
<dbReference type="GO" id="GO:0007173">
    <property type="term" value="P:epidermal growth factor receptor signaling pathway"/>
    <property type="evidence" value="ECO:0007669"/>
    <property type="project" value="TreeGrafter"/>
</dbReference>
<feature type="domain" description="EGF-like" evidence="10">
    <location>
        <begin position="723"/>
        <end position="762"/>
    </location>
</feature>
<dbReference type="InterPro" id="IPR008993">
    <property type="entry name" value="TIMP-like_OB-fold"/>
</dbReference>
<dbReference type="PROSITE" id="PS00022">
    <property type="entry name" value="EGF_1"/>
    <property type="match status" value="4"/>
</dbReference>
<keyword evidence="5 7" id="KW-1015">Disulfide bond</keyword>
<name>A0AAV4BCY3_9GAST</name>
<dbReference type="CDD" id="cd00054">
    <property type="entry name" value="EGF_CA"/>
    <property type="match status" value="3"/>
</dbReference>
<feature type="region of interest" description="Disordered" evidence="8">
    <location>
        <begin position="335"/>
        <end position="441"/>
    </location>
</feature>
<dbReference type="Gene3D" id="2.40.50.120">
    <property type="match status" value="1"/>
</dbReference>
<comment type="caution">
    <text evidence="12">The sequence shown here is derived from an EMBL/GenBank/DDBJ whole genome shotgun (WGS) entry which is preliminary data.</text>
</comment>
<dbReference type="Pfam" id="PF07679">
    <property type="entry name" value="I-set"/>
    <property type="match status" value="1"/>
</dbReference>
<feature type="region of interest" description="Disordered" evidence="8">
    <location>
        <begin position="658"/>
        <end position="701"/>
    </location>
</feature>
<keyword evidence="2" id="KW-0964">Secreted</keyword>
<feature type="disulfide bond" evidence="7">
    <location>
        <begin position="752"/>
        <end position="761"/>
    </location>
</feature>
<gene>
    <name evidence="12" type="ORF">PoB_004354200</name>
</gene>
<organism evidence="12 13">
    <name type="scientific">Plakobranchus ocellatus</name>
    <dbReference type="NCBI Taxonomy" id="259542"/>
    <lineage>
        <taxon>Eukaryota</taxon>
        <taxon>Metazoa</taxon>
        <taxon>Spiralia</taxon>
        <taxon>Lophotrochozoa</taxon>
        <taxon>Mollusca</taxon>
        <taxon>Gastropoda</taxon>
        <taxon>Heterobranchia</taxon>
        <taxon>Euthyneura</taxon>
        <taxon>Panpulmonata</taxon>
        <taxon>Sacoglossa</taxon>
        <taxon>Placobranchoidea</taxon>
        <taxon>Plakobranchidae</taxon>
        <taxon>Plakobranchus</taxon>
    </lineage>
</organism>
<feature type="domain" description="EGF-like" evidence="10">
    <location>
        <begin position="535"/>
        <end position="573"/>
    </location>
</feature>
<feature type="compositionally biased region" description="Polar residues" evidence="8">
    <location>
        <begin position="663"/>
        <end position="676"/>
    </location>
</feature>
<proteinExistence type="predicted"/>
<evidence type="ECO:0000259" key="10">
    <source>
        <dbReference type="PROSITE" id="PS50026"/>
    </source>
</evidence>
<evidence type="ECO:0000256" key="8">
    <source>
        <dbReference type="SAM" id="MobiDB-lite"/>
    </source>
</evidence>
<dbReference type="InterPro" id="IPR007110">
    <property type="entry name" value="Ig-like_dom"/>
</dbReference>
<dbReference type="Gene3D" id="2.60.40.10">
    <property type="entry name" value="Immunoglobulins"/>
    <property type="match status" value="1"/>
</dbReference>
<feature type="disulfide bond" evidence="7">
    <location>
        <begin position="733"/>
        <end position="750"/>
    </location>
</feature>
<feature type="compositionally biased region" description="Polar residues" evidence="8">
    <location>
        <begin position="411"/>
        <end position="432"/>
    </location>
</feature>
<evidence type="ECO:0000256" key="7">
    <source>
        <dbReference type="PROSITE-ProRule" id="PRU00076"/>
    </source>
</evidence>
<evidence type="ECO:0000256" key="5">
    <source>
        <dbReference type="ARBA" id="ARBA00023157"/>
    </source>
</evidence>
<evidence type="ECO:0000313" key="12">
    <source>
        <dbReference type="EMBL" id="GFO17037.1"/>
    </source>
</evidence>
<feature type="disulfide bond" evidence="7">
    <location>
        <begin position="544"/>
        <end position="561"/>
    </location>
</feature>
<dbReference type="InterPro" id="IPR003598">
    <property type="entry name" value="Ig_sub2"/>
</dbReference>
<dbReference type="SUPFAM" id="SSF48726">
    <property type="entry name" value="Immunoglobulin"/>
    <property type="match status" value="1"/>
</dbReference>
<feature type="domain" description="Ig-like" evidence="11">
    <location>
        <begin position="177"/>
        <end position="268"/>
    </location>
</feature>
<dbReference type="GO" id="GO:0045840">
    <property type="term" value="P:positive regulation of mitotic nuclear division"/>
    <property type="evidence" value="ECO:0007669"/>
    <property type="project" value="TreeGrafter"/>
</dbReference>
<feature type="compositionally biased region" description="Basic and acidic residues" evidence="8">
    <location>
        <begin position="396"/>
        <end position="406"/>
    </location>
</feature>